<dbReference type="PROSITE" id="PS50005">
    <property type="entry name" value="TPR"/>
    <property type="match status" value="1"/>
</dbReference>
<gene>
    <name evidence="3" type="ORF">GGQ83_002523</name>
</gene>
<sequence>MIARALRRWRLRPALRALREADAARDAGRWTQAAQRYRRYLQDRPQDAPVWVQLGHAEKEGGEHARAEAAYREAMRLRPEDHDAPLHLGHALKLQGRLVEATEAYDLSARLAPVNHAAQELRALRPEPESDTPRGLFRPAPMARVVEREALAAAQRAAEAAPEDREARRALAEAALAAHEHLLAREAALACWTAQPDRRHWQLARRTTGAPPPPSGQAASGGTLYDVTDLLSLVRQTGRATGIQRVQLGLAEGILADPAAAAEARFVVLAERMGPLWTLEVADLRAILTYCLAERHDPNRARALVEAAYDRARPTDLAAARHFVILGAFWFWTGAPAALARLRAAGLRIGVLVYDLIPATHPEYTSEGTVLAFRQGLAEGAQLWDFALTISEYTARELRRALAELGAPAIPIRPVPLAHRMNATLPEGGEAWPSALAGLRGQDYILSVSTIEARKNHLALFQAWRLLLAEGFEPPPLVIVGRPGWRVDDLMAQLEATRYLDGRIRIVHGISDPELDALYRGCLFSIFPSFTEGWGLPVGESLALGKLCLAAPEGATPEAGAGFAEPIDAYSPRAIAERVRHFVTDRAALAAAEARIREGFRARSWAEVSADFLAGMAELTAAPPPQRETPMPPRLAPGERWVLAQGAPACMLLGAGFEPPEDGGAPLLGAHGSLEVTLDAPATLLLRLAARPWAEMNRLGAFAEGAAPRWFGLMPGQEAAAVLDLPAGTHQIGLLLEGPLEPPPGHPDPRPIRVALREVAAVAPGAARLPPRRGIQLGPLAENPAWAAMLADGWDLSPDMVGVQPLSVAPVIAFAAEGVEAGEGLRVLLHLAVQPGAGGVLRHAGGDLPLPQAGGPLILPQRVEAGEGGLVRLRLSMAEGGMPPLRLVGLQWATETDTEGRLALLEGLLMAGGEGLGLSGAERIAQIEARLQRDAGVAPLPGGEAGRAALRLAGARRT</sequence>
<dbReference type="CDD" id="cd03809">
    <property type="entry name" value="GT4_MtfB-like"/>
    <property type="match status" value="1"/>
</dbReference>
<dbReference type="InterPro" id="IPR011990">
    <property type="entry name" value="TPR-like_helical_dom_sf"/>
</dbReference>
<reference evidence="3 4" key="1">
    <citation type="submission" date="2020-08" db="EMBL/GenBank/DDBJ databases">
        <title>Genomic Encyclopedia of Type Strains, Phase IV (KMG-IV): sequencing the most valuable type-strain genomes for metagenomic binning, comparative biology and taxonomic classification.</title>
        <authorList>
            <person name="Goeker M."/>
        </authorList>
    </citation>
    <scope>NUCLEOTIDE SEQUENCE [LARGE SCALE GENOMIC DNA]</scope>
    <source>
        <strain evidence="3 4">DSM 19979</strain>
    </source>
</reference>
<feature type="domain" description="Glycosyl transferase family 1" evidence="2">
    <location>
        <begin position="441"/>
        <end position="590"/>
    </location>
</feature>
<dbReference type="AlphaFoldDB" id="A0A840AG57"/>
<evidence type="ECO:0000313" key="4">
    <source>
        <dbReference type="Proteomes" id="UP000553193"/>
    </source>
</evidence>
<dbReference type="PANTHER" id="PTHR46401:SF9">
    <property type="entry name" value="MANNOSYLTRANSFERASE A"/>
    <property type="match status" value="1"/>
</dbReference>
<dbReference type="InterPro" id="IPR019734">
    <property type="entry name" value="TPR_rpt"/>
</dbReference>
<evidence type="ECO:0000313" key="3">
    <source>
        <dbReference type="EMBL" id="MBB3899075.1"/>
    </source>
</evidence>
<accession>A0A840AG57</accession>
<protein>
    <submittedName>
        <fullName evidence="3">Glycosyltransferase involved in cell wall biosynthesis</fullName>
    </submittedName>
</protein>
<evidence type="ECO:0000259" key="2">
    <source>
        <dbReference type="Pfam" id="PF00534"/>
    </source>
</evidence>
<dbReference type="Gene3D" id="1.25.40.10">
    <property type="entry name" value="Tetratricopeptide repeat domain"/>
    <property type="match status" value="1"/>
</dbReference>
<dbReference type="Pfam" id="PF00534">
    <property type="entry name" value="Glycos_transf_1"/>
    <property type="match status" value="1"/>
</dbReference>
<feature type="repeat" description="TPR" evidence="1">
    <location>
        <begin position="48"/>
        <end position="81"/>
    </location>
</feature>
<name>A0A840AG57_9PROT</name>
<keyword evidence="4" id="KW-1185">Reference proteome</keyword>
<organism evidence="3 4">
    <name type="scientific">Roseococcus suduntuyensis</name>
    <dbReference type="NCBI Taxonomy" id="455361"/>
    <lineage>
        <taxon>Bacteria</taxon>
        <taxon>Pseudomonadati</taxon>
        <taxon>Pseudomonadota</taxon>
        <taxon>Alphaproteobacteria</taxon>
        <taxon>Acetobacterales</taxon>
        <taxon>Roseomonadaceae</taxon>
        <taxon>Roseococcus</taxon>
    </lineage>
</organism>
<dbReference type="Proteomes" id="UP000553193">
    <property type="component" value="Unassembled WGS sequence"/>
</dbReference>
<dbReference type="PANTHER" id="PTHR46401">
    <property type="entry name" value="GLYCOSYLTRANSFERASE WBBK-RELATED"/>
    <property type="match status" value="1"/>
</dbReference>
<dbReference type="Gene3D" id="3.40.50.2000">
    <property type="entry name" value="Glycogen Phosphorylase B"/>
    <property type="match status" value="1"/>
</dbReference>
<dbReference type="SUPFAM" id="SSF48452">
    <property type="entry name" value="TPR-like"/>
    <property type="match status" value="1"/>
</dbReference>
<dbReference type="SUPFAM" id="SSF53756">
    <property type="entry name" value="UDP-Glycosyltransferase/glycogen phosphorylase"/>
    <property type="match status" value="1"/>
</dbReference>
<dbReference type="GO" id="GO:0016757">
    <property type="term" value="F:glycosyltransferase activity"/>
    <property type="evidence" value="ECO:0007669"/>
    <property type="project" value="InterPro"/>
</dbReference>
<dbReference type="SMART" id="SM00028">
    <property type="entry name" value="TPR"/>
    <property type="match status" value="2"/>
</dbReference>
<evidence type="ECO:0000256" key="1">
    <source>
        <dbReference type="PROSITE-ProRule" id="PRU00339"/>
    </source>
</evidence>
<comment type="caution">
    <text evidence="3">The sequence shown here is derived from an EMBL/GenBank/DDBJ whole genome shotgun (WGS) entry which is preliminary data.</text>
</comment>
<keyword evidence="1" id="KW-0802">TPR repeat</keyword>
<keyword evidence="3" id="KW-0808">Transferase</keyword>
<dbReference type="InterPro" id="IPR001296">
    <property type="entry name" value="Glyco_trans_1"/>
</dbReference>
<proteinExistence type="predicted"/>
<dbReference type="EMBL" id="JACIDJ010000004">
    <property type="protein sequence ID" value="MBB3899075.1"/>
    <property type="molecule type" value="Genomic_DNA"/>
</dbReference>
<dbReference type="RefSeq" id="WP_184384518.1">
    <property type="nucleotide sequence ID" value="NZ_JACIDJ010000004.1"/>
</dbReference>